<reference evidence="2 3" key="1">
    <citation type="submission" date="2024-10" db="EMBL/GenBank/DDBJ databases">
        <authorList>
            <person name="Riesco R."/>
        </authorList>
    </citation>
    <scope>NUCLEOTIDE SEQUENCE [LARGE SCALE GENOMIC DNA]</scope>
    <source>
        <strain evidence="2 3">NCIMB 15449</strain>
    </source>
</reference>
<gene>
    <name evidence="2" type="ORF">ACHIPZ_24935</name>
</gene>
<accession>A0ABW7JTT0</accession>
<evidence type="ECO:0008006" key="4">
    <source>
        <dbReference type="Google" id="ProtNLM"/>
    </source>
</evidence>
<keyword evidence="1" id="KW-0812">Transmembrane</keyword>
<sequence length="201" mass="22098">MHDPLSRVIKLQTIIAAIVLAIVGLALMTLDSQVATLSGLAWLAFFPWSEVGGTLLVAAILGLGFDYVTNKDKEARDIERLRHVLAESAAAMRDAVIDGFAFGADDLTRVASPETLDDIIRNSLALRLGDKTFAEEVYHDIRDQAVRATERWHDARVEIQLSPLGRALTPRVGHAQSRTEFGGSEMVQPNGKEKLLRRVQT</sequence>
<proteinExistence type="predicted"/>
<organism evidence="2 3">
    <name type="scientific">Antrihabitans spumae</name>
    <dbReference type="NCBI Taxonomy" id="3373370"/>
    <lineage>
        <taxon>Bacteria</taxon>
        <taxon>Bacillati</taxon>
        <taxon>Actinomycetota</taxon>
        <taxon>Actinomycetes</taxon>
        <taxon>Mycobacteriales</taxon>
        <taxon>Nocardiaceae</taxon>
        <taxon>Antrihabitans</taxon>
    </lineage>
</organism>
<name>A0ABW7JTT0_9NOCA</name>
<feature type="transmembrane region" description="Helical" evidence="1">
    <location>
        <begin position="12"/>
        <end position="30"/>
    </location>
</feature>
<evidence type="ECO:0000313" key="2">
    <source>
        <dbReference type="EMBL" id="MFH5211422.1"/>
    </source>
</evidence>
<dbReference type="Proteomes" id="UP001609175">
    <property type="component" value="Unassembled WGS sequence"/>
</dbReference>
<keyword evidence="1" id="KW-1133">Transmembrane helix</keyword>
<dbReference type="EMBL" id="JBIMSO010000113">
    <property type="protein sequence ID" value="MFH5211422.1"/>
    <property type="molecule type" value="Genomic_DNA"/>
</dbReference>
<evidence type="ECO:0000313" key="3">
    <source>
        <dbReference type="Proteomes" id="UP001609175"/>
    </source>
</evidence>
<comment type="caution">
    <text evidence="2">The sequence shown here is derived from an EMBL/GenBank/DDBJ whole genome shotgun (WGS) entry which is preliminary data.</text>
</comment>
<keyword evidence="1" id="KW-0472">Membrane</keyword>
<evidence type="ECO:0000256" key="1">
    <source>
        <dbReference type="SAM" id="Phobius"/>
    </source>
</evidence>
<feature type="transmembrane region" description="Helical" evidence="1">
    <location>
        <begin position="42"/>
        <end position="68"/>
    </location>
</feature>
<dbReference type="RefSeq" id="WP_395117889.1">
    <property type="nucleotide sequence ID" value="NZ_JBIMSO010000113.1"/>
</dbReference>
<protein>
    <recommendedName>
        <fullName evidence="4">ATP-binding protein</fullName>
    </recommendedName>
</protein>